<evidence type="ECO:0000259" key="1">
    <source>
        <dbReference type="Pfam" id="PF08885"/>
    </source>
</evidence>
<dbReference type="EMBL" id="VIKU02000008">
    <property type="protein sequence ID" value="NHF61416.1"/>
    <property type="molecule type" value="Genomic_DNA"/>
</dbReference>
<dbReference type="CDD" id="cd00229">
    <property type="entry name" value="SGNH_hydrolase"/>
    <property type="match status" value="1"/>
</dbReference>
<feature type="domain" description="GSCFA" evidence="1">
    <location>
        <begin position="21"/>
        <end position="260"/>
    </location>
</feature>
<proteinExistence type="predicted"/>
<dbReference type="Proteomes" id="UP000707206">
    <property type="component" value="Unassembled WGS sequence"/>
</dbReference>
<evidence type="ECO:0000313" key="3">
    <source>
        <dbReference type="Proteomes" id="UP000707206"/>
    </source>
</evidence>
<dbReference type="Gene3D" id="3.40.50.1110">
    <property type="entry name" value="SGNH hydrolase"/>
    <property type="match status" value="1"/>
</dbReference>
<dbReference type="InterPro" id="IPR036514">
    <property type="entry name" value="SGNH_hydro_sf"/>
</dbReference>
<comment type="caution">
    <text evidence="2">The sequence shown here is derived from an EMBL/GenBank/DDBJ whole genome shotgun (WGS) entry which is preliminary data.</text>
</comment>
<organism evidence="2 3">
    <name type="scientific">Pelagihabitans pacificus</name>
    <dbReference type="NCBI Taxonomy" id="2696054"/>
    <lineage>
        <taxon>Bacteria</taxon>
        <taxon>Pseudomonadati</taxon>
        <taxon>Bacteroidota</taxon>
        <taxon>Flavobacteriia</taxon>
        <taxon>Flavobacteriales</taxon>
        <taxon>Flavobacteriaceae</taxon>
        <taxon>Pelagihabitans</taxon>
    </lineage>
</organism>
<dbReference type="SUPFAM" id="SSF52266">
    <property type="entry name" value="SGNH hydrolase"/>
    <property type="match status" value="1"/>
</dbReference>
<dbReference type="GO" id="GO:0016788">
    <property type="term" value="F:hydrolase activity, acting on ester bonds"/>
    <property type="evidence" value="ECO:0007669"/>
    <property type="project" value="UniProtKB-ARBA"/>
</dbReference>
<dbReference type="RefSeq" id="WP_152575917.1">
    <property type="nucleotide sequence ID" value="NZ_VIKU02000008.1"/>
</dbReference>
<dbReference type="AlphaFoldDB" id="A0A967AVY7"/>
<dbReference type="InterPro" id="IPR014982">
    <property type="entry name" value="GSCFA"/>
</dbReference>
<evidence type="ECO:0000313" key="2">
    <source>
        <dbReference type="EMBL" id="NHF61416.1"/>
    </source>
</evidence>
<sequence>MKLRTEIPLPPSDGPIDYRSRLLLLGSCFSEHIGSKLNYYQFQVVRNPFGILFHPKAIENLIDRAVNDKKYIEEDLFSLNGQWHSFDAHSDRRASSDKKLMDQLNHGLKTTFDQLRQSTHVVLTLGTAWVYRHLESDRIVANCHKVPQREFAKELLSVGEIVESLKHILKLVQSKNVNSQVVLTISPVRHLKDGFIENQRSKAHLITAVHELLSVGTESINTHYFPSYEIMMDELRDYRFYEPDMVHPNQVGIQYIWEKFRQTFISSEVFGIMDKVEEIQKGLAHRPFNPLSEQHQEFLRSLERKITYLEKQYPHMRLGFPN</sequence>
<keyword evidence="3" id="KW-1185">Reference proteome</keyword>
<accession>A0A967AVY7</accession>
<protein>
    <submittedName>
        <fullName evidence="2">GSCFA domain-containing protein</fullName>
    </submittedName>
</protein>
<name>A0A967AVY7_9FLAO</name>
<reference evidence="2" key="1">
    <citation type="submission" date="2019-07" db="EMBL/GenBank/DDBJ databases">
        <authorList>
            <person name="De-Chao Zhang Q."/>
        </authorList>
    </citation>
    <scope>NUCLEOTIDE SEQUENCE</scope>
    <source>
        <strain evidence="2">TP-CH-4</strain>
    </source>
</reference>
<gene>
    <name evidence="2" type="ORF">FK220_018835</name>
</gene>
<reference evidence="2" key="2">
    <citation type="submission" date="2020-03" db="EMBL/GenBank/DDBJ databases">
        <title>Flavobacteriaceae bacterium strain TP-CH-4, a member of the family Flavobacteriaceae isolated from a deep-sea seamount.</title>
        <authorList>
            <person name="Zhang D.-C."/>
        </authorList>
    </citation>
    <scope>NUCLEOTIDE SEQUENCE</scope>
    <source>
        <strain evidence="2">TP-CH-4</strain>
    </source>
</reference>
<dbReference type="Pfam" id="PF08885">
    <property type="entry name" value="GSCFA"/>
    <property type="match status" value="1"/>
</dbReference>